<dbReference type="Proteomes" id="UP000297407">
    <property type="component" value="Unassembled WGS sequence"/>
</dbReference>
<evidence type="ECO:0000313" key="1">
    <source>
        <dbReference type="EMBL" id="TGD59605.1"/>
    </source>
</evidence>
<proteinExistence type="predicted"/>
<accession>A0A4Z0LCL8</accession>
<name>A0A4Z0LCL8_9FLAO</name>
<sequence length="361" mass="41642">MKRLRILTFCSLILAAVIFFTKKRNPTTIAQGNGLVIQKKWLQINKNPQTPLKSIRPADQTFLTFPEWYLVFSPEEQADYFKRKTSTGFPFMSHTRQIWEGYYIVNEQIKYNFPTNTGYHFMIGVIGTSASLEYSMKAWYETIIGRLTDTDQVVTDEDRFNAKYAKDYVDFIKDRPWYEFDFKSQLVSFWSEPSFLGNHFFRKMERKYLLTSELMVKFAYGKLIGLGTETVYDQALPTTEVLVSSVPVAVPGLQIITKYTDKSALISLPRYDKFNPAIVDLARNGFIFKEIAGNNSAILLTILVSPDEKTTIKNAQIVFKQPFASNPKMERIALAVPVKELNTLLLQLDADKIKIEHIFDF</sequence>
<gene>
    <name evidence="1" type="ORF">E4635_01350</name>
</gene>
<protein>
    <submittedName>
        <fullName evidence="1">Uncharacterized protein</fullName>
    </submittedName>
</protein>
<dbReference type="AlphaFoldDB" id="A0A4Z0LCL8"/>
<keyword evidence="2" id="KW-1185">Reference proteome</keyword>
<evidence type="ECO:0000313" key="2">
    <source>
        <dbReference type="Proteomes" id="UP000297407"/>
    </source>
</evidence>
<comment type="caution">
    <text evidence="1">The sequence shown here is derived from an EMBL/GenBank/DDBJ whole genome shotgun (WGS) entry which is preliminary data.</text>
</comment>
<reference evidence="1 2" key="1">
    <citation type="submission" date="2019-04" db="EMBL/GenBank/DDBJ databases">
        <title>Flavobacterium sp. strain DS2-A Genome sequencing and assembly.</title>
        <authorList>
            <person name="Kim I."/>
        </authorList>
    </citation>
    <scope>NUCLEOTIDE SEQUENCE [LARGE SCALE GENOMIC DNA]</scope>
    <source>
        <strain evidence="1 2">DS2-A</strain>
    </source>
</reference>
<dbReference type="EMBL" id="SRLH01000001">
    <property type="protein sequence ID" value="TGD59605.1"/>
    <property type="molecule type" value="Genomic_DNA"/>
</dbReference>
<organism evidence="1 2">
    <name type="scientific">Flavobacterium humi</name>
    <dbReference type="NCBI Taxonomy" id="2562683"/>
    <lineage>
        <taxon>Bacteria</taxon>
        <taxon>Pseudomonadati</taxon>
        <taxon>Bacteroidota</taxon>
        <taxon>Flavobacteriia</taxon>
        <taxon>Flavobacteriales</taxon>
        <taxon>Flavobacteriaceae</taxon>
        <taxon>Flavobacterium</taxon>
    </lineage>
</organism>
<dbReference type="RefSeq" id="WP_135524812.1">
    <property type="nucleotide sequence ID" value="NZ_SRLH01000001.1"/>
</dbReference>
<dbReference type="OrthoDB" id="7550695at2"/>